<evidence type="ECO:0000313" key="3">
    <source>
        <dbReference type="EMBL" id="ALX03768.1"/>
    </source>
</evidence>
<dbReference type="KEGG" id="aer:AERYTH_13400"/>
<dbReference type="InterPro" id="IPR025246">
    <property type="entry name" value="IS30-like_HTH"/>
</dbReference>
<accession>A0A0U3SZ37</accession>
<keyword evidence="1" id="KW-0233">DNA recombination</keyword>
<dbReference type="KEGG" id="aer:AERYTH_03140"/>
<dbReference type="NCBIfam" id="NF033563">
    <property type="entry name" value="transpos_IS30"/>
    <property type="match status" value="1"/>
</dbReference>
<evidence type="ECO:0000313" key="5">
    <source>
        <dbReference type="EMBL" id="ALX05620.1"/>
    </source>
</evidence>
<sequence>MPGSRLVEGERWVIERGLEAGLTQGQIAAVLGRSPATISREVRRGGGPRSSRAGVVLIGRPARYRASKAQRLARRRACRPKPCKVVGELAAVVAGLLEADWSPQQIAAMLPSLYPDDEAMRVSHETIYQSLFVQTRGELRRELTAHLRTGRVARGTKTRSEKIGKLKGMVSISARPAEADDRAVPGHWEGDLLLGGIGKGQIITLVERRSRFVLLAPLNTSRTAADTREQLTAIIARLPLELRKSLTWDQGREMAQHAQFTIATGMPVYFCDPHSPWQRGSNENTNGLLRQYWPKGADLRHVTQDECDAIALRLNTRPRQTLGWKTPAQTLNEGLLATTG</sequence>
<dbReference type="InterPro" id="IPR036397">
    <property type="entry name" value="RNaseH_sf"/>
</dbReference>
<dbReference type="Pfam" id="PF00665">
    <property type="entry name" value="rve"/>
    <property type="match status" value="1"/>
</dbReference>
<dbReference type="Proteomes" id="UP000067689">
    <property type="component" value="Chromosome"/>
</dbReference>
<keyword evidence="6" id="KW-1185">Reference proteome</keyword>
<reference evidence="3" key="2">
    <citation type="journal article" date="2016" name="Genome Announc.">
        <title>Genome Sequence of Aeromicrobium erythreum NRRL B-3381, an Erythromycin-Producing Bacterium of the Nocardioidaceae.</title>
        <authorList>
            <person name="Harrell E.A."/>
            <person name="Miller E.S."/>
        </authorList>
    </citation>
    <scope>NUCLEOTIDE SEQUENCE</scope>
    <source>
        <strain evidence="3">AR18</strain>
    </source>
</reference>
<evidence type="ECO:0000313" key="4">
    <source>
        <dbReference type="EMBL" id="ALX05195.1"/>
    </source>
</evidence>
<dbReference type="GO" id="GO:0015074">
    <property type="term" value="P:DNA integration"/>
    <property type="evidence" value="ECO:0007669"/>
    <property type="project" value="InterPro"/>
</dbReference>
<dbReference type="AlphaFoldDB" id="A0A0U3SZ37"/>
<dbReference type="GO" id="GO:0004803">
    <property type="term" value="F:transposase activity"/>
    <property type="evidence" value="ECO:0007669"/>
    <property type="project" value="TreeGrafter"/>
</dbReference>
<protein>
    <submittedName>
        <fullName evidence="3">Integrase</fullName>
    </submittedName>
</protein>
<gene>
    <name evidence="3" type="ORF">AERYTH_03140</name>
    <name evidence="4" type="ORF">AERYTH_11010</name>
    <name evidence="5" type="ORF">AERYTH_13400</name>
</gene>
<dbReference type="EMBL" id="CP011502">
    <property type="protein sequence ID" value="ALX03768.1"/>
    <property type="molecule type" value="Genomic_DNA"/>
</dbReference>
<dbReference type="Gene3D" id="3.30.420.10">
    <property type="entry name" value="Ribonuclease H-like superfamily/Ribonuclease H"/>
    <property type="match status" value="1"/>
</dbReference>
<dbReference type="InterPro" id="IPR001584">
    <property type="entry name" value="Integrase_cat-core"/>
</dbReference>
<dbReference type="RefSeq" id="WP_067854539.1">
    <property type="nucleotide sequence ID" value="NZ_CP011502.1"/>
</dbReference>
<dbReference type="InterPro" id="IPR012337">
    <property type="entry name" value="RNaseH-like_sf"/>
</dbReference>
<dbReference type="EMBL" id="CP011502">
    <property type="protein sequence ID" value="ALX05195.1"/>
    <property type="molecule type" value="Genomic_DNA"/>
</dbReference>
<name>A0A0U3SZ37_9ACTN</name>
<feature type="domain" description="Integrase catalytic" evidence="2">
    <location>
        <begin position="172"/>
        <end position="335"/>
    </location>
</feature>
<dbReference type="PROSITE" id="PS50994">
    <property type="entry name" value="INTEGRASE"/>
    <property type="match status" value="1"/>
</dbReference>
<dbReference type="PANTHER" id="PTHR10948:SF23">
    <property type="entry name" value="TRANSPOSASE INSI FOR INSERTION SEQUENCE ELEMENT IS30A-RELATED"/>
    <property type="match status" value="1"/>
</dbReference>
<dbReference type="GO" id="GO:0006310">
    <property type="term" value="P:DNA recombination"/>
    <property type="evidence" value="ECO:0007669"/>
    <property type="project" value="UniProtKB-KW"/>
</dbReference>
<dbReference type="InterPro" id="IPR053392">
    <property type="entry name" value="Transposase_IS30-like"/>
</dbReference>
<dbReference type="GO" id="GO:0005829">
    <property type="term" value="C:cytosol"/>
    <property type="evidence" value="ECO:0007669"/>
    <property type="project" value="TreeGrafter"/>
</dbReference>
<evidence type="ECO:0000256" key="1">
    <source>
        <dbReference type="ARBA" id="ARBA00023172"/>
    </source>
</evidence>
<organism evidence="3 6">
    <name type="scientific">Aeromicrobium erythreum</name>
    <dbReference type="NCBI Taxonomy" id="2041"/>
    <lineage>
        <taxon>Bacteria</taxon>
        <taxon>Bacillati</taxon>
        <taxon>Actinomycetota</taxon>
        <taxon>Actinomycetes</taxon>
        <taxon>Propionibacteriales</taxon>
        <taxon>Nocardioidaceae</taxon>
        <taxon>Aeromicrobium</taxon>
    </lineage>
</organism>
<dbReference type="EMBL" id="CP011502">
    <property type="protein sequence ID" value="ALX05620.1"/>
    <property type="molecule type" value="Genomic_DNA"/>
</dbReference>
<evidence type="ECO:0000313" key="6">
    <source>
        <dbReference type="Proteomes" id="UP000067689"/>
    </source>
</evidence>
<evidence type="ECO:0000259" key="2">
    <source>
        <dbReference type="PROSITE" id="PS50994"/>
    </source>
</evidence>
<proteinExistence type="predicted"/>
<dbReference type="GO" id="GO:0003676">
    <property type="term" value="F:nucleic acid binding"/>
    <property type="evidence" value="ECO:0007669"/>
    <property type="project" value="InterPro"/>
</dbReference>
<dbReference type="PATRIC" id="fig|2041.4.peg.2303"/>
<dbReference type="Pfam" id="PF13936">
    <property type="entry name" value="HTH_38"/>
    <property type="match status" value="1"/>
</dbReference>
<reference evidence="3 6" key="1">
    <citation type="journal article" date="1991" name="Int. J. Syst. Bacteriol.">
        <title>Description of the erythromycin-producing bacterium Arthrobacter sp. strain NRRL B-3381 as Aeromicrobium erythreum gen. nov., sp. nov.</title>
        <authorList>
            <person name="Miller E.S."/>
            <person name="Woese C.R."/>
            <person name="Brenner S."/>
        </authorList>
    </citation>
    <scope>NUCLEOTIDE SEQUENCE [LARGE SCALE GENOMIC DNA]</scope>
    <source>
        <strain evidence="3 6">AR18</strain>
    </source>
</reference>
<reference evidence="3" key="3">
    <citation type="submission" date="2016-01" db="EMBL/GenBank/DDBJ databases">
        <authorList>
            <person name="McClelland M."/>
            <person name="Jain A."/>
            <person name="Saraogi P."/>
            <person name="Mendelson R."/>
            <person name="Westerman R."/>
            <person name="SanMiguel P."/>
            <person name="Csonka L."/>
        </authorList>
    </citation>
    <scope>NUCLEOTIDE SEQUENCE</scope>
    <source>
        <strain evidence="3">AR18</strain>
    </source>
</reference>
<dbReference type="GO" id="GO:0032196">
    <property type="term" value="P:transposition"/>
    <property type="evidence" value="ECO:0007669"/>
    <property type="project" value="TreeGrafter"/>
</dbReference>
<dbReference type="SUPFAM" id="SSF53098">
    <property type="entry name" value="Ribonuclease H-like"/>
    <property type="match status" value="1"/>
</dbReference>
<dbReference type="KEGG" id="aer:AERYTH_11010"/>
<dbReference type="InterPro" id="IPR051917">
    <property type="entry name" value="Transposase-Integrase"/>
</dbReference>
<dbReference type="PANTHER" id="PTHR10948">
    <property type="entry name" value="TRANSPOSASE"/>
    <property type="match status" value="1"/>
</dbReference>